<proteinExistence type="predicted"/>
<evidence type="ECO:0000313" key="1">
    <source>
        <dbReference type="EMBL" id="CDW25083.1"/>
    </source>
</evidence>
<accession>A0A0K2TGC7</accession>
<sequence length="123" mass="14475">MCTRQYRSRNKTKNFKLIDGNSLILDNPKYICEEIHKFYSKLYSYYDCQNDKKCSRCTANTASFFEKLKAEPYDQFKISEVDKDKTETHLSFSEIEDAILKNSKRNKSPGPSGFYIRKDLVTL</sequence>
<dbReference type="AlphaFoldDB" id="A0A0K2TGC7"/>
<organism evidence="1">
    <name type="scientific">Lepeophtheirus salmonis</name>
    <name type="common">Salmon louse</name>
    <name type="synonym">Caligus salmonis</name>
    <dbReference type="NCBI Taxonomy" id="72036"/>
    <lineage>
        <taxon>Eukaryota</taxon>
        <taxon>Metazoa</taxon>
        <taxon>Ecdysozoa</taxon>
        <taxon>Arthropoda</taxon>
        <taxon>Crustacea</taxon>
        <taxon>Multicrustacea</taxon>
        <taxon>Hexanauplia</taxon>
        <taxon>Copepoda</taxon>
        <taxon>Siphonostomatoida</taxon>
        <taxon>Caligidae</taxon>
        <taxon>Lepeophtheirus</taxon>
    </lineage>
</organism>
<dbReference type="EMBL" id="HACA01007722">
    <property type="protein sequence ID" value="CDW25083.1"/>
    <property type="molecule type" value="Transcribed_RNA"/>
</dbReference>
<name>A0A0K2TGC7_LEPSM</name>
<protein>
    <submittedName>
        <fullName evidence="1">Uncharacterized protein</fullName>
    </submittedName>
</protein>
<reference evidence="1" key="1">
    <citation type="submission" date="2014-05" db="EMBL/GenBank/DDBJ databases">
        <authorList>
            <person name="Chronopoulou M."/>
        </authorList>
    </citation>
    <scope>NUCLEOTIDE SEQUENCE</scope>
    <source>
        <tissue evidence="1">Whole organism</tissue>
    </source>
</reference>